<sequence>MYDDNVNSLQTDARESIIQAGLISIARSIPPIGVVVDAYMEHKNNNRWNYVGKFFEDVSQQMRVHEEKINELCAIIDPNEILHLMYIAIDNVEFEYQESRRTKYAELFVNSILLGNQINFDEKRFFFHLFNELSDADISFLGKFFQKSAETQRGVPLKLFRPNLSEVVPIVARLESRGLIFKIFDVIDGGGASGWDESITNLDNQWRDKIYDFTPVGVKFCRFLSGDQ</sequence>
<reference evidence="2" key="1">
    <citation type="submission" date="2014-06" db="EMBL/GenBank/DDBJ databases">
        <title>The complete genome sequence of Methanosarcina barkeri CM1.</title>
        <authorList>
            <consortium name="Pastoral Greenhouse Gas Research Consortium"/>
            <person name="Lambie S.C."/>
            <person name="Leahy S.C."/>
            <person name="Kelly W.J."/>
            <person name="Li D."/>
            <person name="Reilly K."/>
            <person name="Attwood G.T."/>
            <person name="Altermann E."/>
        </authorList>
    </citation>
    <scope>NUCLEOTIDE SEQUENCE [LARGE SCALE GENOMIC DNA]</scope>
    <source>
        <strain evidence="2">CM1</strain>
    </source>
</reference>
<evidence type="ECO:0000313" key="1">
    <source>
        <dbReference type="EMBL" id="AKJ37383.1"/>
    </source>
</evidence>
<accession>A0A0G3CBQ5</accession>
<dbReference type="Proteomes" id="UP000035331">
    <property type="component" value="Chromosome"/>
</dbReference>
<dbReference type="RefSeq" id="WP_048175952.1">
    <property type="nucleotide sequence ID" value="NZ_CP008746.1"/>
</dbReference>
<evidence type="ECO:0000313" key="2">
    <source>
        <dbReference type="Proteomes" id="UP000035331"/>
    </source>
</evidence>
<dbReference type="PATRIC" id="fig|796385.3.peg.326"/>
<name>A0A0G3CBQ5_METBA</name>
<dbReference type="EMBL" id="CP008746">
    <property type="protein sequence ID" value="AKJ37383.1"/>
    <property type="molecule type" value="Genomic_DNA"/>
</dbReference>
<reference evidence="1 2" key="2">
    <citation type="journal article" date="2015" name="Stand. Genomic Sci.">
        <title>The complete genome sequence of the rumen methanogen Methanosarcina barkeri CM1.</title>
        <authorList>
            <person name="Lambie S.C."/>
            <person name="Kelly W.J."/>
            <person name="Leahy S.C."/>
            <person name="Li D."/>
            <person name="Reilly K."/>
            <person name="McAllister T.A."/>
            <person name="Valle E.R."/>
            <person name="Attwood G.T."/>
            <person name="Altermann E."/>
        </authorList>
    </citation>
    <scope>NUCLEOTIDE SEQUENCE [LARGE SCALE GENOMIC DNA]</scope>
    <source>
        <strain evidence="1 2">CM1</strain>
    </source>
</reference>
<organism evidence="1 2">
    <name type="scientific">Methanosarcina barkeri CM1</name>
    <dbReference type="NCBI Taxonomy" id="796385"/>
    <lineage>
        <taxon>Archaea</taxon>
        <taxon>Methanobacteriati</taxon>
        <taxon>Methanobacteriota</taxon>
        <taxon>Stenosarchaea group</taxon>
        <taxon>Methanomicrobia</taxon>
        <taxon>Methanosarcinales</taxon>
        <taxon>Methanosarcinaceae</taxon>
        <taxon>Methanosarcina</taxon>
    </lineage>
</organism>
<gene>
    <name evidence="1" type="ORF">MCM1_0270</name>
</gene>
<dbReference type="GeneID" id="24883965"/>
<evidence type="ECO:0008006" key="3">
    <source>
        <dbReference type="Google" id="ProtNLM"/>
    </source>
</evidence>
<proteinExistence type="predicted"/>
<protein>
    <recommendedName>
        <fullName evidence="3">DUF4393 domain-containing protein</fullName>
    </recommendedName>
</protein>
<dbReference type="AlphaFoldDB" id="A0A0G3CBQ5"/>